<keyword evidence="9 10" id="KW-0472">Membrane</keyword>
<keyword evidence="7" id="KW-1133">Transmembrane helix</keyword>
<evidence type="ECO:0000313" key="13">
    <source>
        <dbReference type="Proteomes" id="UP001161017"/>
    </source>
</evidence>
<proteinExistence type="inferred from homology"/>
<dbReference type="GO" id="GO:0005315">
    <property type="term" value="F:phosphate transmembrane transporter activity"/>
    <property type="evidence" value="ECO:0007669"/>
    <property type="project" value="InterPro"/>
</dbReference>
<keyword evidence="8" id="KW-0496">Mitochondrion</keyword>
<evidence type="ECO:0000256" key="11">
    <source>
        <dbReference type="RuleBase" id="RU000488"/>
    </source>
</evidence>
<dbReference type="GO" id="GO:1990547">
    <property type="term" value="P:mitochondrial phosphate ion transmembrane transport"/>
    <property type="evidence" value="ECO:0007669"/>
    <property type="project" value="InterPro"/>
</dbReference>
<protein>
    <submittedName>
        <fullName evidence="12">Mitochondrial phosphate carrier protein</fullName>
    </submittedName>
</protein>
<evidence type="ECO:0000256" key="6">
    <source>
        <dbReference type="ARBA" id="ARBA00022792"/>
    </source>
</evidence>
<accession>A0AA43QJN5</accession>
<keyword evidence="13" id="KW-1185">Reference proteome</keyword>
<comment type="subcellular location">
    <subcellularLocation>
        <location evidence="1">Mitochondrion inner membrane</location>
        <topology evidence="1">Multi-pass membrane protein</topology>
    </subcellularLocation>
</comment>
<evidence type="ECO:0000256" key="5">
    <source>
        <dbReference type="ARBA" id="ARBA00022737"/>
    </source>
</evidence>
<dbReference type="InterPro" id="IPR023395">
    <property type="entry name" value="MCP_dom_sf"/>
</dbReference>
<comment type="similarity">
    <text evidence="2 11">Belongs to the mitochondrial carrier (TC 2.A.29) family.</text>
</comment>
<comment type="caution">
    <text evidence="12">The sequence shown here is derived from an EMBL/GenBank/DDBJ whole genome shotgun (WGS) entry which is preliminary data.</text>
</comment>
<evidence type="ECO:0000256" key="9">
    <source>
        <dbReference type="ARBA" id="ARBA00023136"/>
    </source>
</evidence>
<dbReference type="EMBL" id="JAPUFD010000006">
    <property type="protein sequence ID" value="MDI1487738.1"/>
    <property type="molecule type" value="Genomic_DNA"/>
</dbReference>
<dbReference type="InterPro" id="IPR018108">
    <property type="entry name" value="MCP_transmembrane"/>
</dbReference>
<dbReference type="GO" id="GO:0005743">
    <property type="term" value="C:mitochondrial inner membrane"/>
    <property type="evidence" value="ECO:0007669"/>
    <property type="project" value="UniProtKB-SubCell"/>
</dbReference>
<feature type="repeat" description="Solcar" evidence="10">
    <location>
        <begin position="133"/>
        <end position="217"/>
    </location>
</feature>
<keyword evidence="4 10" id="KW-0812">Transmembrane</keyword>
<evidence type="ECO:0000256" key="2">
    <source>
        <dbReference type="ARBA" id="ARBA00006375"/>
    </source>
</evidence>
<dbReference type="FunFam" id="1.50.40.10:FF:000024">
    <property type="entry name" value="MIR1p Mitochondrial phosphate carrier"/>
    <property type="match status" value="1"/>
</dbReference>
<keyword evidence="3 11" id="KW-0813">Transport</keyword>
<dbReference type="Proteomes" id="UP001161017">
    <property type="component" value="Unassembled WGS sequence"/>
</dbReference>
<dbReference type="PANTHER" id="PTHR45671">
    <property type="entry name" value="SOLUTE CARRIER FAMILY 25 (MITOCHONDRIAL CARRIER PHOSPHATE CARRIER), MEMBER 3, LIKE-RELATED-RELATED"/>
    <property type="match status" value="1"/>
</dbReference>
<evidence type="ECO:0000256" key="4">
    <source>
        <dbReference type="ARBA" id="ARBA00022692"/>
    </source>
</evidence>
<keyword evidence="6" id="KW-0999">Mitochondrion inner membrane</keyword>
<evidence type="ECO:0000256" key="10">
    <source>
        <dbReference type="PROSITE-ProRule" id="PRU00282"/>
    </source>
</evidence>
<gene>
    <name evidence="12" type="primary">MIR1</name>
    <name evidence="12" type="ORF">OHK93_007010</name>
</gene>
<keyword evidence="5" id="KW-0677">Repeat</keyword>
<name>A0AA43QJN5_9LECA</name>
<organism evidence="12 13">
    <name type="scientific">Ramalina farinacea</name>
    <dbReference type="NCBI Taxonomy" id="258253"/>
    <lineage>
        <taxon>Eukaryota</taxon>
        <taxon>Fungi</taxon>
        <taxon>Dikarya</taxon>
        <taxon>Ascomycota</taxon>
        <taxon>Pezizomycotina</taxon>
        <taxon>Lecanoromycetes</taxon>
        <taxon>OSLEUM clade</taxon>
        <taxon>Lecanoromycetidae</taxon>
        <taxon>Lecanorales</taxon>
        <taxon>Lecanorineae</taxon>
        <taxon>Ramalinaceae</taxon>
        <taxon>Ramalina</taxon>
    </lineage>
</organism>
<dbReference type="InterPro" id="IPR044677">
    <property type="entry name" value="SLC25A3/Pic2/Mir1-like"/>
</dbReference>
<evidence type="ECO:0000256" key="7">
    <source>
        <dbReference type="ARBA" id="ARBA00022989"/>
    </source>
</evidence>
<evidence type="ECO:0000313" key="12">
    <source>
        <dbReference type="EMBL" id="MDI1487738.1"/>
    </source>
</evidence>
<evidence type="ECO:0000256" key="8">
    <source>
        <dbReference type="ARBA" id="ARBA00023128"/>
    </source>
</evidence>
<evidence type="ECO:0000256" key="1">
    <source>
        <dbReference type="ARBA" id="ARBA00004448"/>
    </source>
</evidence>
<feature type="repeat" description="Solcar" evidence="10">
    <location>
        <begin position="231"/>
        <end position="316"/>
    </location>
</feature>
<dbReference type="AlphaFoldDB" id="A0AA43QJN5"/>
<dbReference type="PROSITE" id="PS50920">
    <property type="entry name" value="SOLCAR"/>
    <property type="match status" value="3"/>
</dbReference>
<dbReference type="SUPFAM" id="SSF103506">
    <property type="entry name" value="Mitochondrial carrier"/>
    <property type="match status" value="1"/>
</dbReference>
<reference evidence="12" key="1">
    <citation type="journal article" date="2023" name="Genome Biol. Evol.">
        <title>First Whole Genome Sequence and Flow Cytometry Genome Size Data for the Lichen-Forming Fungus Ramalina farinacea (Ascomycota).</title>
        <authorList>
            <person name="Llewellyn T."/>
            <person name="Mian S."/>
            <person name="Hill R."/>
            <person name="Leitch I.J."/>
            <person name="Gaya E."/>
        </authorList>
    </citation>
    <scope>NUCLEOTIDE SEQUENCE</scope>
    <source>
        <strain evidence="12">LIQ254RAFAR</strain>
    </source>
</reference>
<dbReference type="Pfam" id="PF00153">
    <property type="entry name" value="Mito_carr"/>
    <property type="match status" value="3"/>
</dbReference>
<dbReference type="PANTHER" id="PTHR45671:SF12">
    <property type="entry name" value="MITOCHONDRIAL PHOSPHATE CARRIER PROTEIN"/>
    <property type="match status" value="1"/>
</dbReference>
<feature type="repeat" description="Solcar" evidence="10">
    <location>
        <begin position="35"/>
        <end position="120"/>
    </location>
</feature>
<sequence length="327" mass="34265">MAASPPPTSTGSQKLDGVVQKGAAALKPDAPQGLALYSRFALAGAICCSVTHGGLTPVDVVKTRIQLDPVTYNKGMIGGFRQVIAREGAGALLTGFGPTAAGYFLQGAFKFGGYELFKQQCINYLGYETASNNRTAVYLASSALAEFFADIALCPLEATRIRLVSEPTFANGLIGGFGKIARQEGVAAFYSGFGPILFKQVPYTMAKFVVYEKVAEAVYKRVDKSQTSDGMQTVINLGSGLMAGFAAALVSQPADTMLSKINKTKGLPGEGTTSRLIKIGRELGFRGSYTGIGARLFMVGTLTAGQFAIYGDIKKVLGATGGVEIAK</sequence>
<dbReference type="Gene3D" id="1.50.40.10">
    <property type="entry name" value="Mitochondrial carrier domain"/>
    <property type="match status" value="1"/>
</dbReference>
<evidence type="ECO:0000256" key="3">
    <source>
        <dbReference type="ARBA" id="ARBA00022448"/>
    </source>
</evidence>